<dbReference type="EMBL" id="CP126084">
    <property type="protein sequence ID" value="WHX47530.1"/>
    <property type="molecule type" value="Genomic_DNA"/>
</dbReference>
<dbReference type="AlphaFoldDB" id="A0AA95KUL4"/>
<organism evidence="2 3">
    <name type="scientific">Paenibacillus woosongensis</name>
    <dbReference type="NCBI Taxonomy" id="307580"/>
    <lineage>
        <taxon>Bacteria</taxon>
        <taxon>Bacillati</taxon>
        <taxon>Bacillota</taxon>
        <taxon>Bacilli</taxon>
        <taxon>Bacillales</taxon>
        <taxon>Paenibacillaceae</taxon>
        <taxon>Paenibacillus</taxon>
    </lineage>
</organism>
<proteinExistence type="predicted"/>
<protein>
    <submittedName>
        <fullName evidence="2">Uncharacterized protein</fullName>
    </submittedName>
</protein>
<name>A0AA95KUL4_9BACL</name>
<dbReference type="Pfam" id="PF26325">
    <property type="entry name" value="YhjD"/>
    <property type="match status" value="1"/>
</dbReference>
<dbReference type="RefSeq" id="WP_283925075.1">
    <property type="nucleotide sequence ID" value="NZ_CP126084.1"/>
</dbReference>
<dbReference type="KEGG" id="pwn:QNH46_15365"/>
<accession>A0AA95KUL4</accession>
<dbReference type="InterPro" id="IPR058600">
    <property type="entry name" value="YhjD-like"/>
</dbReference>
<gene>
    <name evidence="2" type="ORF">QNH46_15365</name>
</gene>
<evidence type="ECO:0000256" key="1">
    <source>
        <dbReference type="SAM" id="MobiDB-lite"/>
    </source>
</evidence>
<dbReference type="Proteomes" id="UP001177943">
    <property type="component" value="Chromosome"/>
</dbReference>
<feature type="region of interest" description="Disordered" evidence="1">
    <location>
        <begin position="1"/>
        <end position="46"/>
    </location>
</feature>
<reference evidence="2" key="1">
    <citation type="submission" date="2023-05" db="EMBL/GenBank/DDBJ databases">
        <title>Comparative genomics of Bacillaceae isolates and their secondary metabolite potential.</title>
        <authorList>
            <person name="Song L."/>
            <person name="Nielsen L.J."/>
            <person name="Mohite O."/>
            <person name="Xu X."/>
            <person name="Weber T."/>
            <person name="Kovacs A.T."/>
        </authorList>
    </citation>
    <scope>NUCLEOTIDE SEQUENCE</scope>
    <source>
        <strain evidence="2">B2_4</strain>
    </source>
</reference>
<evidence type="ECO:0000313" key="2">
    <source>
        <dbReference type="EMBL" id="WHX47530.1"/>
    </source>
</evidence>
<feature type="compositionally biased region" description="Low complexity" evidence="1">
    <location>
        <begin position="32"/>
        <end position="42"/>
    </location>
</feature>
<sequence length="172" mass="19252">MSKKLSGNGLWESSRMMLPQHKEQSVSASRQAAGEAAAGGAAHRTVSPPTAKDIEVIRSYIILPVALEIVEKKNREVEMSAQTFKALYAAATKVLAQHIRGDIQRYRKSLLEQGIRIFEPSMDGLDIRYRFVCRGMEDEFTMTRDYLKSQVSLAIGHYTNHLTAILRGTGKR</sequence>
<evidence type="ECO:0000313" key="3">
    <source>
        <dbReference type="Proteomes" id="UP001177943"/>
    </source>
</evidence>